<protein>
    <submittedName>
        <fullName evidence="2">DUF6046 domain-containing protein</fullName>
    </submittedName>
</protein>
<dbReference type="Proteomes" id="UP001208649">
    <property type="component" value="Unassembled WGS sequence"/>
</dbReference>
<organism evidence="2 3">
    <name type="scientific">Chryseobacterium edaphi</name>
    <dbReference type="NCBI Taxonomy" id="2976532"/>
    <lineage>
        <taxon>Bacteria</taxon>
        <taxon>Pseudomonadati</taxon>
        <taxon>Bacteroidota</taxon>
        <taxon>Flavobacteriia</taxon>
        <taxon>Flavobacteriales</taxon>
        <taxon>Weeksellaceae</taxon>
        <taxon>Chryseobacterium group</taxon>
        <taxon>Chryseobacterium</taxon>
    </lineage>
</organism>
<feature type="domain" description="DUF6046" evidence="1">
    <location>
        <begin position="100"/>
        <end position="215"/>
    </location>
</feature>
<reference evidence="3" key="1">
    <citation type="submission" date="2023-07" db="EMBL/GenBank/DDBJ databases">
        <title>Chryseobacterium sp. strain PBS4-4 Genome sequencing and assembly.</title>
        <authorList>
            <person name="Jung Y."/>
        </authorList>
    </citation>
    <scope>NUCLEOTIDE SEQUENCE [LARGE SCALE GENOMIC DNA]</scope>
    <source>
        <strain evidence="3">PBS4-4</strain>
    </source>
</reference>
<dbReference type="RefSeq" id="WP_263000816.1">
    <property type="nucleotide sequence ID" value="NZ_JAOTEM010000001.1"/>
</dbReference>
<evidence type="ECO:0000313" key="2">
    <source>
        <dbReference type="EMBL" id="MCU7615666.1"/>
    </source>
</evidence>
<keyword evidence="3" id="KW-1185">Reference proteome</keyword>
<accession>A0ABT2W0E5</accession>
<name>A0ABT2W0E5_9FLAO</name>
<comment type="caution">
    <text evidence="2">The sequence shown here is derived from an EMBL/GenBank/DDBJ whole genome shotgun (WGS) entry which is preliminary data.</text>
</comment>
<dbReference type="InterPro" id="IPR046109">
    <property type="entry name" value="DUF6046"/>
</dbReference>
<evidence type="ECO:0000313" key="3">
    <source>
        <dbReference type="Proteomes" id="UP001208649"/>
    </source>
</evidence>
<dbReference type="Pfam" id="PF19512">
    <property type="entry name" value="DUF6046"/>
    <property type="match status" value="1"/>
</dbReference>
<evidence type="ECO:0000259" key="1">
    <source>
        <dbReference type="Pfam" id="PF19512"/>
    </source>
</evidence>
<dbReference type="EMBL" id="JAOTEM010000001">
    <property type="protein sequence ID" value="MCU7615666.1"/>
    <property type="molecule type" value="Genomic_DNA"/>
</dbReference>
<gene>
    <name evidence="2" type="ORF">NZ698_00530</name>
</gene>
<sequence length="216" mass="24701">MTPTTANVFNLVTLYKEYFGRGSYYVDNSGVAKPAEEILYSGLPQNPNPRGTLHYGGRRGQQFNKIGSYGQDIWFPIELRGYRVDKSGELQEIILPIDICTVSVNLVSNIVSTPVVERKGTVNEIVSIDDYKFTIRGFLIDKNRKVPDQQILDLVDLKESTEEKFLHGGYPELFLDKTCRIVIPDLEFPEVQGKNHWIRPFTMTCKSDFIVDLNFR</sequence>
<proteinExistence type="predicted"/>